<proteinExistence type="predicted"/>
<dbReference type="Proteomes" id="UP000287830">
    <property type="component" value="Unassembled WGS sequence"/>
</dbReference>
<accession>A0A7U9PZ78</accession>
<comment type="caution">
    <text evidence="1">The sequence shown here is derived from an EMBL/GenBank/DDBJ whole genome shotgun (WGS) entry which is preliminary data.</text>
</comment>
<gene>
    <name evidence="1" type="ORF">OEIGOIKO_01723</name>
</gene>
<name>A0A7U9PZ78_9ACTN</name>
<dbReference type="OrthoDB" id="6161020at2"/>
<sequence length="64" mass="7115">MSDTNPIELQKALKGAHYPASKDDLVSCAKDNHADRQMMDKISHIPGKSYENPAEVEKAVFKSQ</sequence>
<organism evidence="1 2">
    <name type="scientific">Streptomyces chrestomyceticus JCM 4735</name>
    <dbReference type="NCBI Taxonomy" id="1306181"/>
    <lineage>
        <taxon>Bacteria</taxon>
        <taxon>Bacillati</taxon>
        <taxon>Actinomycetota</taxon>
        <taxon>Actinomycetes</taxon>
        <taxon>Kitasatosporales</taxon>
        <taxon>Streptomycetaceae</taxon>
        <taxon>Streptomyces</taxon>
    </lineage>
</organism>
<evidence type="ECO:0008006" key="3">
    <source>
        <dbReference type="Google" id="ProtNLM"/>
    </source>
</evidence>
<dbReference type="AlphaFoldDB" id="A0A7U9PZ78"/>
<evidence type="ECO:0000313" key="2">
    <source>
        <dbReference type="Proteomes" id="UP000287830"/>
    </source>
</evidence>
<protein>
    <recommendedName>
        <fullName evidence="3">DUF2795 domain-containing protein</fullName>
    </recommendedName>
</protein>
<dbReference type="InterPro" id="IPR021527">
    <property type="entry name" value="DUF2795"/>
</dbReference>
<dbReference type="GeneID" id="95620730"/>
<dbReference type="EMBL" id="BHZC01000001">
    <property type="protein sequence ID" value="GCD33999.1"/>
    <property type="molecule type" value="Genomic_DNA"/>
</dbReference>
<dbReference type="Pfam" id="PF11387">
    <property type="entry name" value="DUF2795"/>
    <property type="match status" value="1"/>
</dbReference>
<reference evidence="1 2" key="1">
    <citation type="submission" date="2018-11" db="EMBL/GenBank/DDBJ databases">
        <title>Whole genome sequence of Streptomyces chrestomyceticus NBRC 13444(T).</title>
        <authorList>
            <person name="Komaki H."/>
            <person name="Tamura T."/>
        </authorList>
    </citation>
    <scope>NUCLEOTIDE SEQUENCE [LARGE SCALE GENOMIC DNA]</scope>
    <source>
        <strain evidence="1 2">NBRC 13444</strain>
    </source>
</reference>
<evidence type="ECO:0000313" key="1">
    <source>
        <dbReference type="EMBL" id="GCD33999.1"/>
    </source>
</evidence>
<dbReference type="RefSeq" id="WP_125044354.1">
    <property type="nucleotide sequence ID" value="NZ_BHZC01000001.1"/>
</dbReference>